<dbReference type="SUPFAM" id="SSF57716">
    <property type="entry name" value="Glucocorticoid receptor-like (DNA-binding domain)"/>
    <property type="match status" value="1"/>
</dbReference>
<evidence type="ECO:0000256" key="2">
    <source>
        <dbReference type="ARBA" id="ARBA00022723"/>
    </source>
</evidence>
<dbReference type="GO" id="GO:0003677">
    <property type="term" value="F:DNA binding"/>
    <property type="evidence" value="ECO:0007669"/>
    <property type="project" value="InterPro"/>
</dbReference>
<organism evidence="9">
    <name type="scientific">Pyramimonas obovata</name>
    <dbReference type="NCBI Taxonomy" id="1411642"/>
    <lineage>
        <taxon>Eukaryota</taxon>
        <taxon>Viridiplantae</taxon>
        <taxon>Chlorophyta</taxon>
        <taxon>Pyramimonadophyceae</taxon>
        <taxon>Pyramimonadales</taxon>
        <taxon>Pyramimonadaceae</taxon>
        <taxon>Pyramimonas</taxon>
        <taxon>Pyramimonas incertae sedis</taxon>
    </lineage>
</organism>
<keyword evidence="4" id="KW-0862">Zinc</keyword>
<keyword evidence="3 5" id="KW-0863">Zinc-finger</keyword>
<feature type="region of interest" description="Disordered" evidence="6">
    <location>
        <begin position="64"/>
        <end position="90"/>
    </location>
</feature>
<reference evidence="9" key="1">
    <citation type="submission" date="2021-01" db="EMBL/GenBank/DDBJ databases">
        <authorList>
            <person name="Corre E."/>
            <person name="Pelletier E."/>
            <person name="Niang G."/>
            <person name="Scheremetjew M."/>
            <person name="Finn R."/>
            <person name="Kale V."/>
            <person name="Holt S."/>
            <person name="Cochrane G."/>
            <person name="Meng A."/>
            <person name="Brown T."/>
            <person name="Cohen L."/>
        </authorList>
    </citation>
    <scope>NUCLEOTIDE SEQUENCE</scope>
    <source>
        <strain evidence="9">CCMP722</strain>
    </source>
</reference>
<dbReference type="InterPro" id="IPR000058">
    <property type="entry name" value="Znf_AN1"/>
</dbReference>
<evidence type="ECO:0000256" key="5">
    <source>
        <dbReference type="PROSITE-ProRule" id="PRU00449"/>
    </source>
</evidence>
<evidence type="ECO:0000259" key="7">
    <source>
        <dbReference type="PROSITE" id="PS51036"/>
    </source>
</evidence>
<dbReference type="SMART" id="SM00259">
    <property type="entry name" value="ZnF_A20"/>
    <property type="match status" value="1"/>
</dbReference>
<dbReference type="PROSITE" id="PS51039">
    <property type="entry name" value="ZF_AN1"/>
    <property type="match status" value="1"/>
</dbReference>
<evidence type="ECO:0008006" key="10">
    <source>
        <dbReference type="Google" id="ProtNLM"/>
    </source>
</evidence>
<dbReference type="InterPro" id="IPR002653">
    <property type="entry name" value="Znf_A20"/>
</dbReference>
<comment type="function">
    <text evidence="1">May be involved in environmental stress response.</text>
</comment>
<dbReference type="SMART" id="SM00154">
    <property type="entry name" value="ZnF_AN1"/>
    <property type="match status" value="1"/>
</dbReference>
<dbReference type="Gene3D" id="1.20.5.4770">
    <property type="match status" value="1"/>
</dbReference>
<dbReference type="PANTHER" id="PTHR10634">
    <property type="entry name" value="AN1-TYPE ZINC FINGER PROTEIN"/>
    <property type="match status" value="1"/>
</dbReference>
<dbReference type="GO" id="GO:0008270">
    <property type="term" value="F:zinc ion binding"/>
    <property type="evidence" value="ECO:0007669"/>
    <property type="project" value="UniProtKB-KW"/>
</dbReference>
<name>A0A7S0WFN7_9CHLO</name>
<dbReference type="PANTHER" id="PTHR10634:SF149">
    <property type="entry name" value="AN1-TYPE DOMAIN-CONTAINING PROTEIN-RELATED"/>
    <property type="match status" value="1"/>
</dbReference>
<dbReference type="EMBL" id="HBFA01016101">
    <property type="protein sequence ID" value="CAD8665639.1"/>
    <property type="molecule type" value="Transcribed_RNA"/>
</dbReference>
<evidence type="ECO:0000256" key="4">
    <source>
        <dbReference type="ARBA" id="ARBA00022833"/>
    </source>
</evidence>
<dbReference type="Pfam" id="PF01428">
    <property type="entry name" value="zf-AN1"/>
    <property type="match status" value="1"/>
</dbReference>
<dbReference type="Pfam" id="PF01754">
    <property type="entry name" value="zf-A20"/>
    <property type="match status" value="1"/>
</dbReference>
<evidence type="ECO:0000259" key="8">
    <source>
        <dbReference type="PROSITE" id="PS51039"/>
    </source>
</evidence>
<evidence type="ECO:0000313" key="9">
    <source>
        <dbReference type="EMBL" id="CAD8665639.1"/>
    </source>
</evidence>
<accession>A0A7S0WFN7</accession>
<feature type="domain" description="A20-type" evidence="7">
    <location>
        <begin position="13"/>
        <end position="47"/>
    </location>
</feature>
<dbReference type="SUPFAM" id="SSF118310">
    <property type="entry name" value="AN1-like Zinc finger"/>
    <property type="match status" value="1"/>
</dbReference>
<evidence type="ECO:0000256" key="3">
    <source>
        <dbReference type="ARBA" id="ARBA00022771"/>
    </source>
</evidence>
<evidence type="ECO:0000256" key="6">
    <source>
        <dbReference type="SAM" id="MobiDB-lite"/>
    </source>
</evidence>
<feature type="domain" description="AN1-type" evidence="8">
    <location>
        <begin position="110"/>
        <end position="156"/>
    </location>
</feature>
<gene>
    <name evidence="9" type="ORF">POBO1169_LOCUS8291</name>
</gene>
<dbReference type="AlphaFoldDB" id="A0A7S0WFN7"/>
<proteinExistence type="predicted"/>
<dbReference type="InterPro" id="IPR050652">
    <property type="entry name" value="AN1_A20_ZnFinger"/>
</dbReference>
<protein>
    <recommendedName>
        <fullName evidence="10">AN1-type domain-containing protein</fullName>
    </recommendedName>
</protein>
<dbReference type="InterPro" id="IPR035896">
    <property type="entry name" value="AN1-like_Znf"/>
</dbReference>
<sequence length="175" mass="19032">MGDHNMDDSVQQPTEPTLCTNCCQFYGNATSMGMCSKCYREVEAQQVKDKAVAQTAAEVAAAVMPQPPKPLTTSVAEPPAPPAPTSSTSEAVQEALKPDVAAVSDARPVQKNTSRCFTCKKKIGLTGFKCRCTYVFCSEHRYSDKHECSYDYKAANRDALTKANPTVIADKIQRI</sequence>
<dbReference type="Gene3D" id="4.10.1110.10">
    <property type="entry name" value="AN1-like Zinc finger"/>
    <property type="match status" value="1"/>
</dbReference>
<evidence type="ECO:0000256" key="1">
    <source>
        <dbReference type="ARBA" id="ARBA00003732"/>
    </source>
</evidence>
<dbReference type="PROSITE" id="PS51036">
    <property type="entry name" value="ZF_A20"/>
    <property type="match status" value="1"/>
</dbReference>
<keyword evidence="2" id="KW-0479">Metal-binding</keyword>
<dbReference type="FunFam" id="4.10.1110.10:FF:000001">
    <property type="entry name" value="Zinc finger AN1-type containing 6"/>
    <property type="match status" value="1"/>
</dbReference>